<dbReference type="PANTHER" id="PTHR42905">
    <property type="entry name" value="PHOSPHOENOLPYRUVATE CARBOXYLASE"/>
    <property type="match status" value="1"/>
</dbReference>
<name>A0A3E0HDE9_9PSEU</name>
<proteinExistence type="predicted"/>
<keyword evidence="2" id="KW-1185">Reference proteome</keyword>
<dbReference type="RefSeq" id="WP_116177629.1">
    <property type="nucleotide sequence ID" value="NZ_CP144375.1"/>
</dbReference>
<evidence type="ECO:0000313" key="2">
    <source>
        <dbReference type="Proteomes" id="UP000256269"/>
    </source>
</evidence>
<dbReference type="InterPro" id="IPR039556">
    <property type="entry name" value="ICL/PEPM"/>
</dbReference>
<dbReference type="SUPFAM" id="SSF51621">
    <property type="entry name" value="Phosphoenolpyruvate/pyruvate domain"/>
    <property type="match status" value="1"/>
</dbReference>
<reference evidence="1 2" key="1">
    <citation type="submission" date="2018-08" db="EMBL/GenBank/DDBJ databases">
        <title>Genomic Encyclopedia of Archaeal and Bacterial Type Strains, Phase II (KMG-II): from individual species to whole genera.</title>
        <authorList>
            <person name="Goeker M."/>
        </authorList>
    </citation>
    <scope>NUCLEOTIDE SEQUENCE [LARGE SCALE GENOMIC DNA]</scope>
    <source>
        <strain evidence="1 2">DSM 45791</strain>
    </source>
</reference>
<dbReference type="EMBL" id="QUNO01000010">
    <property type="protein sequence ID" value="REH42838.1"/>
    <property type="molecule type" value="Genomic_DNA"/>
</dbReference>
<dbReference type="Pfam" id="PF13714">
    <property type="entry name" value="PEP_mutase"/>
    <property type="match status" value="1"/>
</dbReference>
<dbReference type="PANTHER" id="PTHR42905:SF16">
    <property type="entry name" value="CARBOXYPHOSPHONOENOLPYRUVATE PHOSPHONOMUTASE-LIKE PROTEIN (AFU_ORTHOLOGUE AFUA_5G07230)"/>
    <property type="match status" value="1"/>
</dbReference>
<dbReference type="Proteomes" id="UP000256269">
    <property type="component" value="Unassembled WGS sequence"/>
</dbReference>
<dbReference type="InterPro" id="IPR015813">
    <property type="entry name" value="Pyrv/PenolPyrv_kinase-like_dom"/>
</dbReference>
<dbReference type="GO" id="GO:0016829">
    <property type="term" value="F:lyase activity"/>
    <property type="evidence" value="ECO:0007669"/>
    <property type="project" value="UniProtKB-KW"/>
</dbReference>
<accession>A0A3E0HDE9</accession>
<dbReference type="InterPro" id="IPR040442">
    <property type="entry name" value="Pyrv_kinase-like_dom_sf"/>
</dbReference>
<dbReference type="CDD" id="cd00377">
    <property type="entry name" value="ICL_PEPM"/>
    <property type="match status" value="1"/>
</dbReference>
<gene>
    <name evidence="1" type="ORF">BCF44_110339</name>
</gene>
<keyword evidence="1" id="KW-0456">Lyase</keyword>
<sequence length="251" mass="25832">MSRLAAHAATLRDLHQPGNPLVLPNIWDVATAHLVAEAGFPVVATSSSAVANSLGFPDGEKIPAADMFAAVRRIADAVGLPVTADIEAGYGLDGPDLVAAVLAAGAVGINLEDTDHGNHGLQDPDAQAERIAGIRAAADAAGVPLVINARVDVFIQATDPADHASVFDDGVGRAKHYRDAGADSIYPIALADPALIGEFVRQVEAPVNIMLRPPAPPVAELAGLGVARISLATGLWRVSLRAVRDELAGLR</sequence>
<organism evidence="1 2">
    <name type="scientific">Kutzneria buriramensis</name>
    <dbReference type="NCBI Taxonomy" id="1045776"/>
    <lineage>
        <taxon>Bacteria</taxon>
        <taxon>Bacillati</taxon>
        <taxon>Actinomycetota</taxon>
        <taxon>Actinomycetes</taxon>
        <taxon>Pseudonocardiales</taxon>
        <taxon>Pseudonocardiaceae</taxon>
        <taxon>Kutzneria</taxon>
    </lineage>
</organism>
<dbReference type="Gene3D" id="3.20.20.60">
    <property type="entry name" value="Phosphoenolpyruvate-binding domains"/>
    <property type="match status" value="1"/>
</dbReference>
<dbReference type="OrthoDB" id="9780430at2"/>
<dbReference type="AlphaFoldDB" id="A0A3E0HDE9"/>
<protein>
    <submittedName>
        <fullName evidence="1">2-methylisocitrate lyase-like PEP mutase family enzyme</fullName>
    </submittedName>
</protein>
<evidence type="ECO:0000313" key="1">
    <source>
        <dbReference type="EMBL" id="REH42838.1"/>
    </source>
</evidence>
<comment type="caution">
    <text evidence="1">The sequence shown here is derived from an EMBL/GenBank/DDBJ whole genome shotgun (WGS) entry which is preliminary data.</text>
</comment>